<protein>
    <submittedName>
        <fullName evidence="3">Superfamily II DNA or RNA helicase</fullName>
    </submittedName>
</protein>
<dbReference type="EMBL" id="JACHGT010000003">
    <property type="protein sequence ID" value="MBB6033587.1"/>
    <property type="molecule type" value="Genomic_DNA"/>
</dbReference>
<feature type="domain" description="Helicase ATP-binding" evidence="2">
    <location>
        <begin position="29"/>
        <end position="202"/>
    </location>
</feature>
<keyword evidence="3" id="KW-0067">ATP-binding</keyword>
<evidence type="ECO:0000313" key="4">
    <source>
        <dbReference type="Proteomes" id="UP000548476"/>
    </source>
</evidence>
<dbReference type="GO" id="GO:0003677">
    <property type="term" value="F:DNA binding"/>
    <property type="evidence" value="ECO:0007669"/>
    <property type="project" value="InterPro"/>
</dbReference>
<keyword evidence="1" id="KW-0812">Transmembrane</keyword>
<dbReference type="InterPro" id="IPR027417">
    <property type="entry name" value="P-loop_NTPase"/>
</dbReference>
<accession>A0A841FKA8</accession>
<dbReference type="InterPro" id="IPR014001">
    <property type="entry name" value="Helicase_ATP-bd"/>
</dbReference>
<dbReference type="Gene3D" id="3.40.50.300">
    <property type="entry name" value="P-loop containing nucleotide triphosphate hydrolases"/>
    <property type="match status" value="2"/>
</dbReference>
<organism evidence="3 4">
    <name type="scientific">Phytomonospora endophytica</name>
    <dbReference type="NCBI Taxonomy" id="714109"/>
    <lineage>
        <taxon>Bacteria</taxon>
        <taxon>Bacillati</taxon>
        <taxon>Actinomycetota</taxon>
        <taxon>Actinomycetes</taxon>
        <taxon>Micromonosporales</taxon>
        <taxon>Micromonosporaceae</taxon>
        <taxon>Phytomonospora</taxon>
    </lineage>
</organism>
<evidence type="ECO:0000313" key="3">
    <source>
        <dbReference type="EMBL" id="MBB6033587.1"/>
    </source>
</evidence>
<sequence>MDSAEILAAVAPSRTLHPHQTAALDGLAANLAGGARRAWVVLPPGAGKTLVGIEAARRLGRPVVAFGPNTAIQGQWLAEWNRLGPVPPTSSDGRDLRSVFTALTYQALATFDPDAEVDPDGGQRLSHIRRLRPQGRELITALAARPVTLILDECHHLLDVWGELLAEVLDELPDATVIGLTATPPTALTPAEATLVGKLFGEVVLGPSIPAVVREGRLAPYAELAWFTTPTDREQTWLSAQGERFGELTGDLVDPAFASIGFLPWLDSYVVRRSHHAGEGAVVPWHRFARERPEIADAALRFHHAGLLALPEGARLHETHRREPDADDWMRLLHPYTHHFLRHSEDLRDEHAHEAIRRALPGLGYQLTAQGIRGGRSPVDRVIARSAAKMGAVADILAAEHAVLGEGLRAVVVCDHEQARATLPSRLVGVLDEDAGSARLALRGVADAGWARPMLVTGRTVAAPPGVARDFAAFAARVDPRLRLDPIGDEDVVTITGSWSSRRWMPLVTRFFEEGGARVLVGTRAMLGEGWDARGVNTLVDLTEATTGTAVVQLRGRALRLDPERPGKVAHTWSVVCVADGHPKGAADYERFVRKHAGYFGVTENGDVMSGVSHVDARLSPYAPPRTEDFAELNAVMAARAADRDHTRALWRVGEPFADRVAHAVRITGRARPLVRPAGPPRFVVAHQGATSRARSRGVLAPILALITAILFAAGAIPFAVGLLFPALLAAGADLTRARRHGRAAHEAALASGDVGAMAYATAEALHKAGLIRRGAEAVDLAPDEGGAWRAVLREVSTEDSALFATALDEVLSPMTDPRYIVARYVLDDPGPDLVAQLRRGWPRPRRWLPELPAVHHAVPAALADHRRRADLFAAAWSRWVAESPAIYTRSPEGALLLAARRGASPLDVTTALRLSWG</sequence>
<dbReference type="PANTHER" id="PTHR47396:SF1">
    <property type="entry name" value="ATP-DEPENDENT HELICASE IRC3-RELATED"/>
    <property type="match status" value="1"/>
</dbReference>
<dbReference type="PROSITE" id="PS51192">
    <property type="entry name" value="HELICASE_ATP_BIND_1"/>
    <property type="match status" value="1"/>
</dbReference>
<evidence type="ECO:0000259" key="2">
    <source>
        <dbReference type="PROSITE" id="PS51192"/>
    </source>
</evidence>
<keyword evidence="4" id="KW-1185">Reference proteome</keyword>
<dbReference type="InterPro" id="IPR006935">
    <property type="entry name" value="Helicase/UvrB_N"/>
</dbReference>
<dbReference type="PANTHER" id="PTHR47396">
    <property type="entry name" value="TYPE I RESTRICTION ENZYME ECOKI R PROTEIN"/>
    <property type="match status" value="1"/>
</dbReference>
<dbReference type="GO" id="GO:0004386">
    <property type="term" value="F:helicase activity"/>
    <property type="evidence" value="ECO:0007669"/>
    <property type="project" value="UniProtKB-KW"/>
</dbReference>
<keyword evidence="1" id="KW-0472">Membrane</keyword>
<proteinExistence type="predicted"/>
<name>A0A841FKA8_9ACTN</name>
<feature type="transmembrane region" description="Helical" evidence="1">
    <location>
        <begin position="703"/>
        <end position="731"/>
    </location>
</feature>
<dbReference type="GO" id="GO:0016787">
    <property type="term" value="F:hydrolase activity"/>
    <property type="evidence" value="ECO:0007669"/>
    <property type="project" value="InterPro"/>
</dbReference>
<dbReference type="GO" id="GO:0005829">
    <property type="term" value="C:cytosol"/>
    <property type="evidence" value="ECO:0007669"/>
    <property type="project" value="TreeGrafter"/>
</dbReference>
<evidence type="ECO:0000256" key="1">
    <source>
        <dbReference type="SAM" id="Phobius"/>
    </source>
</evidence>
<dbReference type="GO" id="GO:0005524">
    <property type="term" value="F:ATP binding"/>
    <property type="evidence" value="ECO:0007669"/>
    <property type="project" value="InterPro"/>
</dbReference>
<dbReference type="SUPFAM" id="SSF52540">
    <property type="entry name" value="P-loop containing nucleoside triphosphate hydrolases"/>
    <property type="match status" value="2"/>
</dbReference>
<dbReference type="SMART" id="SM00487">
    <property type="entry name" value="DEXDc"/>
    <property type="match status" value="1"/>
</dbReference>
<keyword evidence="3" id="KW-0378">Hydrolase</keyword>
<dbReference type="CDD" id="cd18785">
    <property type="entry name" value="SF2_C"/>
    <property type="match status" value="1"/>
</dbReference>
<keyword evidence="1" id="KW-1133">Transmembrane helix</keyword>
<reference evidence="3 4" key="1">
    <citation type="submission" date="2020-08" db="EMBL/GenBank/DDBJ databases">
        <title>Genomic Encyclopedia of Type Strains, Phase IV (KMG-IV): sequencing the most valuable type-strain genomes for metagenomic binning, comparative biology and taxonomic classification.</title>
        <authorList>
            <person name="Goeker M."/>
        </authorList>
    </citation>
    <scope>NUCLEOTIDE SEQUENCE [LARGE SCALE GENOMIC DNA]</scope>
    <source>
        <strain evidence="3 4">YIM 65646</strain>
    </source>
</reference>
<dbReference type="Pfam" id="PF04851">
    <property type="entry name" value="ResIII"/>
    <property type="match status" value="1"/>
</dbReference>
<gene>
    <name evidence="3" type="ORF">HNR73_001437</name>
</gene>
<dbReference type="InterPro" id="IPR050742">
    <property type="entry name" value="Helicase_Restrict-Modif_Enz"/>
</dbReference>
<dbReference type="Proteomes" id="UP000548476">
    <property type="component" value="Unassembled WGS sequence"/>
</dbReference>
<keyword evidence="3" id="KW-0347">Helicase</keyword>
<keyword evidence="3" id="KW-0547">Nucleotide-binding</keyword>
<dbReference type="RefSeq" id="WP_184786485.1">
    <property type="nucleotide sequence ID" value="NZ_BONT01000014.1"/>
</dbReference>
<dbReference type="AlphaFoldDB" id="A0A841FKA8"/>
<comment type="caution">
    <text evidence="3">The sequence shown here is derived from an EMBL/GenBank/DDBJ whole genome shotgun (WGS) entry which is preliminary data.</text>
</comment>